<proteinExistence type="predicted"/>
<dbReference type="EMBL" id="JXTB01000109">
    <property type="protein sequence ID" value="PON62851.1"/>
    <property type="molecule type" value="Genomic_DNA"/>
</dbReference>
<dbReference type="Proteomes" id="UP000237105">
    <property type="component" value="Unassembled WGS sequence"/>
</dbReference>
<feature type="compositionally biased region" description="Low complexity" evidence="1">
    <location>
        <begin position="45"/>
        <end position="62"/>
    </location>
</feature>
<evidence type="ECO:0000313" key="3">
    <source>
        <dbReference type="Proteomes" id="UP000237105"/>
    </source>
</evidence>
<keyword evidence="3" id="KW-1185">Reference proteome</keyword>
<evidence type="ECO:0000313" key="2">
    <source>
        <dbReference type="EMBL" id="PON62851.1"/>
    </source>
</evidence>
<reference evidence="3" key="1">
    <citation type="submission" date="2016-06" db="EMBL/GenBank/DDBJ databases">
        <title>Parallel loss of symbiosis genes in relatives of nitrogen-fixing non-legume Parasponia.</title>
        <authorList>
            <person name="Van Velzen R."/>
            <person name="Holmer R."/>
            <person name="Bu F."/>
            <person name="Rutten L."/>
            <person name="Van Zeijl A."/>
            <person name="Liu W."/>
            <person name="Santuari L."/>
            <person name="Cao Q."/>
            <person name="Sharma T."/>
            <person name="Shen D."/>
            <person name="Roswanjaya Y."/>
            <person name="Wardhani T."/>
            <person name="Kalhor M.S."/>
            <person name="Jansen J."/>
            <person name="Van den Hoogen J."/>
            <person name="Gungor B."/>
            <person name="Hartog M."/>
            <person name="Hontelez J."/>
            <person name="Verver J."/>
            <person name="Yang W.-C."/>
            <person name="Schijlen E."/>
            <person name="Repin R."/>
            <person name="Schilthuizen M."/>
            <person name="Schranz E."/>
            <person name="Heidstra R."/>
            <person name="Miyata K."/>
            <person name="Fedorova E."/>
            <person name="Kohlen W."/>
            <person name="Bisseling T."/>
            <person name="Smit S."/>
            <person name="Geurts R."/>
        </authorList>
    </citation>
    <scope>NUCLEOTIDE SEQUENCE [LARGE SCALE GENOMIC DNA]</scope>
    <source>
        <strain evidence="3">cv. WU1-14</strain>
    </source>
</reference>
<gene>
    <name evidence="2" type="ORF">PanWU01x14_135270</name>
</gene>
<organism evidence="2 3">
    <name type="scientific">Parasponia andersonii</name>
    <name type="common">Sponia andersonii</name>
    <dbReference type="NCBI Taxonomy" id="3476"/>
    <lineage>
        <taxon>Eukaryota</taxon>
        <taxon>Viridiplantae</taxon>
        <taxon>Streptophyta</taxon>
        <taxon>Embryophyta</taxon>
        <taxon>Tracheophyta</taxon>
        <taxon>Spermatophyta</taxon>
        <taxon>Magnoliopsida</taxon>
        <taxon>eudicotyledons</taxon>
        <taxon>Gunneridae</taxon>
        <taxon>Pentapetalae</taxon>
        <taxon>rosids</taxon>
        <taxon>fabids</taxon>
        <taxon>Rosales</taxon>
        <taxon>Cannabaceae</taxon>
        <taxon>Parasponia</taxon>
    </lineage>
</organism>
<accession>A0A2P5CPA2</accession>
<evidence type="ECO:0000256" key="1">
    <source>
        <dbReference type="SAM" id="MobiDB-lite"/>
    </source>
</evidence>
<dbReference type="AlphaFoldDB" id="A0A2P5CPA2"/>
<protein>
    <submittedName>
        <fullName evidence="2">Uncharacterized protein</fullName>
    </submittedName>
</protein>
<name>A0A2P5CPA2_PARAD</name>
<sequence>MELEVLNEEDEFAYLVPTRKFSSGLRVLDLQQVLILKKFILSFSGPKKSSKSSGFRSESSVKMNFPSKM</sequence>
<comment type="caution">
    <text evidence="2">The sequence shown here is derived from an EMBL/GenBank/DDBJ whole genome shotgun (WGS) entry which is preliminary data.</text>
</comment>
<feature type="region of interest" description="Disordered" evidence="1">
    <location>
        <begin position="45"/>
        <end position="69"/>
    </location>
</feature>